<dbReference type="Proteomes" id="UP000654922">
    <property type="component" value="Unassembled WGS sequence"/>
</dbReference>
<dbReference type="OrthoDB" id="4511076at2759"/>
<evidence type="ECO:0000256" key="2">
    <source>
        <dbReference type="ARBA" id="ARBA00023043"/>
    </source>
</evidence>
<feature type="repeat" description="ANK" evidence="3">
    <location>
        <begin position="48"/>
        <end position="81"/>
    </location>
</feature>
<dbReference type="InterPro" id="IPR036770">
    <property type="entry name" value="Ankyrin_rpt-contain_sf"/>
</dbReference>
<keyword evidence="1" id="KW-0677">Repeat</keyword>
<name>A0A8H6PSD6_9EURO</name>
<dbReference type="SUPFAM" id="SSF48403">
    <property type="entry name" value="Ankyrin repeat"/>
    <property type="match status" value="1"/>
</dbReference>
<evidence type="ECO:0008006" key="6">
    <source>
        <dbReference type="Google" id="ProtNLM"/>
    </source>
</evidence>
<dbReference type="AlphaFoldDB" id="A0A8H6PSD6"/>
<dbReference type="PANTHER" id="PTHR24189">
    <property type="entry name" value="MYOTROPHIN"/>
    <property type="match status" value="1"/>
</dbReference>
<feature type="repeat" description="ANK" evidence="3">
    <location>
        <begin position="18"/>
        <end position="50"/>
    </location>
</feature>
<evidence type="ECO:0000313" key="4">
    <source>
        <dbReference type="EMBL" id="KAF7159472.1"/>
    </source>
</evidence>
<dbReference type="SMART" id="SM00248">
    <property type="entry name" value="ANK"/>
    <property type="match status" value="2"/>
</dbReference>
<comment type="caution">
    <text evidence="4">The sequence shown here is derived from an EMBL/GenBank/DDBJ whole genome shotgun (WGS) entry which is preliminary data.</text>
</comment>
<dbReference type="EMBL" id="JACBAE010001379">
    <property type="protein sequence ID" value="KAF7159472.1"/>
    <property type="molecule type" value="Genomic_DNA"/>
</dbReference>
<dbReference type="InterPro" id="IPR002110">
    <property type="entry name" value="Ankyrin_rpt"/>
</dbReference>
<organism evidence="4 5">
    <name type="scientific">Aspergillus felis</name>
    <dbReference type="NCBI Taxonomy" id="1287682"/>
    <lineage>
        <taxon>Eukaryota</taxon>
        <taxon>Fungi</taxon>
        <taxon>Dikarya</taxon>
        <taxon>Ascomycota</taxon>
        <taxon>Pezizomycotina</taxon>
        <taxon>Eurotiomycetes</taxon>
        <taxon>Eurotiomycetidae</taxon>
        <taxon>Eurotiales</taxon>
        <taxon>Aspergillaceae</taxon>
        <taxon>Aspergillus</taxon>
        <taxon>Aspergillus subgen. Fumigati</taxon>
    </lineage>
</organism>
<evidence type="ECO:0000256" key="1">
    <source>
        <dbReference type="ARBA" id="ARBA00022737"/>
    </source>
</evidence>
<keyword evidence="2 3" id="KW-0040">ANK repeat</keyword>
<evidence type="ECO:0000256" key="3">
    <source>
        <dbReference type="PROSITE-ProRule" id="PRU00023"/>
    </source>
</evidence>
<protein>
    <recommendedName>
        <fullName evidence="6">Ankyrin repeat protein</fullName>
    </recommendedName>
</protein>
<accession>A0A8H6PSD6</accession>
<gene>
    <name evidence="4" type="ORF">CNMCM5623_004810</name>
</gene>
<dbReference type="PROSITE" id="PS50297">
    <property type="entry name" value="ANK_REP_REGION"/>
    <property type="match status" value="1"/>
</dbReference>
<dbReference type="Pfam" id="PF12796">
    <property type="entry name" value="Ank_2"/>
    <property type="match status" value="1"/>
</dbReference>
<sequence length="125" mass="13934">MKMLFSHPQPYVDIRDPDNWTALWHAVYQDDEELVQLLLNSGLDIKATDIEALHDAAKQGHLAVVKLLLAKASIDINAKDRNNTTRGNDNHVAARLLAEPNIDINAVGQFKQPLPDRSTSLHHAV</sequence>
<proteinExistence type="predicted"/>
<dbReference type="InterPro" id="IPR050745">
    <property type="entry name" value="Multifunctional_regulatory"/>
</dbReference>
<dbReference type="Gene3D" id="1.25.40.20">
    <property type="entry name" value="Ankyrin repeat-containing domain"/>
    <property type="match status" value="1"/>
</dbReference>
<dbReference type="PANTHER" id="PTHR24189:SF50">
    <property type="entry name" value="ANKYRIN REPEAT AND SOCS BOX PROTEIN 2"/>
    <property type="match status" value="1"/>
</dbReference>
<dbReference type="PROSITE" id="PS50088">
    <property type="entry name" value="ANK_REPEAT"/>
    <property type="match status" value="2"/>
</dbReference>
<reference evidence="4" key="1">
    <citation type="submission" date="2020-06" db="EMBL/GenBank/DDBJ databases">
        <title>Draft genome sequences of strains closely related to Aspergillus parafelis and Aspergillus hiratsukae.</title>
        <authorList>
            <person name="Dos Santos R.A.C."/>
            <person name="Rivero-Menendez O."/>
            <person name="Steenwyk J.L."/>
            <person name="Mead M.E."/>
            <person name="Goldman G.H."/>
            <person name="Alastruey-Izquierdo A."/>
            <person name="Rokas A."/>
        </authorList>
    </citation>
    <scope>NUCLEOTIDE SEQUENCE</scope>
    <source>
        <strain evidence="4">CNM-CM5623</strain>
    </source>
</reference>
<evidence type="ECO:0000313" key="5">
    <source>
        <dbReference type="Proteomes" id="UP000654922"/>
    </source>
</evidence>